<dbReference type="InterPro" id="IPR013785">
    <property type="entry name" value="Aldolase_TIM"/>
</dbReference>
<keyword evidence="12" id="KW-0670">Pyruvate</keyword>
<dbReference type="Proteomes" id="UP000449710">
    <property type="component" value="Unassembled WGS sequence"/>
</dbReference>
<evidence type="ECO:0000256" key="5">
    <source>
        <dbReference type="ARBA" id="ARBA00022691"/>
    </source>
</evidence>
<keyword evidence="8 10" id="KW-0408">Iron</keyword>
<dbReference type="GO" id="GO:0046872">
    <property type="term" value="F:metal ion binding"/>
    <property type="evidence" value="ECO:0007669"/>
    <property type="project" value="UniProtKB-UniRule"/>
</dbReference>
<evidence type="ECO:0000256" key="10">
    <source>
        <dbReference type="RuleBase" id="RU362053"/>
    </source>
</evidence>
<keyword evidence="6 10" id="KW-0479">Metal-binding</keyword>
<organism evidence="12 13">
    <name type="scientific">Isachenkonia alkalipeptolytica</name>
    <dbReference type="NCBI Taxonomy" id="2565777"/>
    <lineage>
        <taxon>Bacteria</taxon>
        <taxon>Bacillati</taxon>
        <taxon>Bacillota</taxon>
        <taxon>Clostridia</taxon>
        <taxon>Eubacteriales</taxon>
        <taxon>Clostridiaceae</taxon>
        <taxon>Isachenkonia</taxon>
    </lineage>
</organism>
<keyword evidence="5 10" id="KW-0949">S-adenosyl-L-methionine</keyword>
<keyword evidence="12" id="KW-0456">Lyase</keyword>
<dbReference type="Pfam" id="PF04055">
    <property type="entry name" value="Radical_SAM"/>
    <property type="match status" value="1"/>
</dbReference>
<dbReference type="GO" id="GO:0016829">
    <property type="term" value="F:lyase activity"/>
    <property type="evidence" value="ECO:0007669"/>
    <property type="project" value="UniProtKB-KW"/>
</dbReference>
<feature type="domain" description="Radical SAM core" evidence="11">
    <location>
        <begin position="15"/>
        <end position="261"/>
    </location>
</feature>
<comment type="caution">
    <text evidence="12">The sequence shown here is derived from an EMBL/GenBank/DDBJ whole genome shotgun (WGS) entry which is preliminary data.</text>
</comment>
<dbReference type="SFLD" id="SFLDS00029">
    <property type="entry name" value="Radical_SAM"/>
    <property type="match status" value="1"/>
</dbReference>
<evidence type="ECO:0000256" key="2">
    <source>
        <dbReference type="ARBA" id="ARBA00009777"/>
    </source>
</evidence>
<dbReference type="InterPro" id="IPR007197">
    <property type="entry name" value="rSAM"/>
</dbReference>
<keyword evidence="9 10" id="KW-0411">Iron-sulfur</keyword>
<evidence type="ECO:0000256" key="7">
    <source>
        <dbReference type="ARBA" id="ARBA00023002"/>
    </source>
</evidence>
<dbReference type="GO" id="GO:0043365">
    <property type="term" value="F:[formate-C-acetyltransferase]-activating enzyme activity"/>
    <property type="evidence" value="ECO:0007669"/>
    <property type="project" value="UniProtKB-UniRule"/>
</dbReference>
<accession>A0AA43XIS8</accession>
<dbReference type="EC" id="1.97.1.4" evidence="10"/>
<dbReference type="InterPro" id="IPR012838">
    <property type="entry name" value="PFL1_activating"/>
</dbReference>
<comment type="subcellular location">
    <subcellularLocation>
        <location evidence="10">Cytoplasm</location>
    </subcellularLocation>
</comment>
<comment type="catalytic activity">
    <reaction evidence="10">
        <text>glycyl-[formate C-acetyltransferase] + reduced [flavodoxin] + S-adenosyl-L-methionine = glycin-2-yl radical-[formate C-acetyltransferase] + semiquinone [flavodoxin] + 5'-deoxyadenosine + L-methionine + H(+)</text>
        <dbReference type="Rhea" id="RHEA:19225"/>
        <dbReference type="Rhea" id="RHEA-COMP:10622"/>
        <dbReference type="Rhea" id="RHEA-COMP:12190"/>
        <dbReference type="Rhea" id="RHEA-COMP:12191"/>
        <dbReference type="Rhea" id="RHEA-COMP:14480"/>
        <dbReference type="ChEBI" id="CHEBI:15378"/>
        <dbReference type="ChEBI" id="CHEBI:17319"/>
        <dbReference type="ChEBI" id="CHEBI:29947"/>
        <dbReference type="ChEBI" id="CHEBI:32722"/>
        <dbReference type="ChEBI" id="CHEBI:57618"/>
        <dbReference type="ChEBI" id="CHEBI:57844"/>
        <dbReference type="ChEBI" id="CHEBI:59789"/>
        <dbReference type="ChEBI" id="CHEBI:140311"/>
        <dbReference type="EC" id="1.97.1.4"/>
    </reaction>
</comment>
<dbReference type="PROSITE" id="PS51918">
    <property type="entry name" value="RADICAL_SAM"/>
    <property type="match status" value="1"/>
</dbReference>
<keyword evidence="7 10" id="KW-0560">Oxidoreductase</keyword>
<evidence type="ECO:0000313" key="12">
    <source>
        <dbReference type="EMBL" id="NBG87109.1"/>
    </source>
</evidence>
<name>A0AA43XIS8_9CLOT</name>
<dbReference type="AlphaFoldDB" id="A0AA43XIS8"/>
<sequence>MMIGRIHSYETMGLHDGPGIRTVFFLQGCPLKCLYCHNPDTQKFDGGREMSTEEVVAVAKRYKPFYRRSGGGVTISGGEPLLQWEFLRDLFQRLREEGISIALDTSGYGGSNKLTSYDETNKTMGPTSGYLGELLSYVDHLLMDIKHVTDSKHLKLTGKNMEGTRDLLRELPDFHGKVWIRHVMVPGYTDNKKSMEALYCMIAPYQNKIEKVEILPYHKMGAEKYQELGRKDPLSGTPPMDVDKAREYELFLEKLLEAREALRTG</sequence>
<comment type="similarity">
    <text evidence="2 10">Belongs to the organic radical-activating enzymes family.</text>
</comment>
<dbReference type="NCBIfam" id="TIGR02493">
    <property type="entry name" value="PFLA"/>
    <property type="match status" value="1"/>
</dbReference>
<evidence type="ECO:0000256" key="3">
    <source>
        <dbReference type="ARBA" id="ARBA00021356"/>
    </source>
</evidence>
<dbReference type="PROSITE" id="PS01087">
    <property type="entry name" value="RADICAL_ACTIVATING"/>
    <property type="match status" value="1"/>
</dbReference>
<keyword evidence="10" id="KW-0963">Cytoplasm</keyword>
<evidence type="ECO:0000313" key="13">
    <source>
        <dbReference type="Proteomes" id="UP000449710"/>
    </source>
</evidence>
<evidence type="ECO:0000256" key="6">
    <source>
        <dbReference type="ARBA" id="ARBA00022723"/>
    </source>
</evidence>
<dbReference type="CDD" id="cd01335">
    <property type="entry name" value="Radical_SAM"/>
    <property type="match status" value="1"/>
</dbReference>
<dbReference type="PANTHER" id="PTHR30352:SF5">
    <property type="entry name" value="PYRUVATE FORMATE-LYASE 1-ACTIVATING ENZYME"/>
    <property type="match status" value="1"/>
</dbReference>
<dbReference type="GO" id="GO:0005737">
    <property type="term" value="C:cytoplasm"/>
    <property type="evidence" value="ECO:0007669"/>
    <property type="project" value="UniProtKB-SubCell"/>
</dbReference>
<dbReference type="SFLD" id="SFLDG01066">
    <property type="entry name" value="organic_radical-activating_enz"/>
    <property type="match status" value="1"/>
</dbReference>
<dbReference type="InterPro" id="IPR058240">
    <property type="entry name" value="rSAM_sf"/>
</dbReference>
<keyword evidence="4 10" id="KW-0004">4Fe-4S</keyword>
<evidence type="ECO:0000256" key="4">
    <source>
        <dbReference type="ARBA" id="ARBA00022485"/>
    </source>
</evidence>
<evidence type="ECO:0000256" key="1">
    <source>
        <dbReference type="ARBA" id="ARBA00003141"/>
    </source>
</evidence>
<dbReference type="InterPro" id="IPR034457">
    <property type="entry name" value="Organic_radical-activating"/>
</dbReference>
<reference evidence="12 13" key="1">
    <citation type="submission" date="2019-04" db="EMBL/GenBank/DDBJ databases">
        <title>Isachenkonia alkalipeptolytica gen. nov. sp. nov. a new anaerobic, alkiliphilic organothrophic bacterium capable to reduce synthesized ferrihydrite isolated from a soda lake.</title>
        <authorList>
            <person name="Toshchakov S.V."/>
            <person name="Zavarzina D.G."/>
            <person name="Zhilina T.N."/>
            <person name="Kostrikina N.A."/>
            <person name="Kublanov I.V."/>
        </authorList>
    </citation>
    <scope>NUCLEOTIDE SEQUENCE [LARGE SCALE GENOMIC DNA]</scope>
    <source>
        <strain evidence="12 13">Z-1701</strain>
    </source>
</reference>
<dbReference type="GO" id="GO:0051539">
    <property type="term" value="F:4 iron, 4 sulfur cluster binding"/>
    <property type="evidence" value="ECO:0007669"/>
    <property type="project" value="UniProtKB-UniRule"/>
</dbReference>
<dbReference type="EMBL" id="SUMG01000001">
    <property type="protein sequence ID" value="NBG87109.1"/>
    <property type="molecule type" value="Genomic_DNA"/>
</dbReference>
<dbReference type="Gene3D" id="3.20.20.70">
    <property type="entry name" value="Aldolase class I"/>
    <property type="match status" value="1"/>
</dbReference>
<keyword evidence="13" id="KW-1185">Reference proteome</keyword>
<comment type="cofactor">
    <cofactor evidence="10">
        <name>[4Fe-4S] cluster</name>
        <dbReference type="ChEBI" id="CHEBI:49883"/>
    </cofactor>
    <text evidence="10">Binds 1 [4Fe-4S] cluster. The cluster is coordinated with 3 cysteines and an exchangeable S-adenosyl-L-methionine.</text>
</comment>
<comment type="function">
    <text evidence="1 10">Activation of pyruvate formate-lyase under anaerobic conditions by generation of an organic free radical, using S-adenosylmethionine and reduced flavodoxin as cosubstrates to produce 5'-deoxy-adenosine.</text>
</comment>
<proteinExistence type="inferred from homology"/>
<dbReference type="InterPro" id="IPR012839">
    <property type="entry name" value="Organic_radical_activase"/>
</dbReference>
<evidence type="ECO:0000256" key="9">
    <source>
        <dbReference type="ARBA" id="ARBA00023014"/>
    </source>
</evidence>
<protein>
    <recommendedName>
        <fullName evidence="3 10">Pyruvate formate-lyase-activating enzyme</fullName>
        <ecNumber evidence="10">1.97.1.4</ecNumber>
    </recommendedName>
</protein>
<dbReference type="InterPro" id="IPR001989">
    <property type="entry name" value="Radical_activat_CS"/>
</dbReference>
<gene>
    <name evidence="12" type="primary">pflA</name>
    <name evidence="12" type="ORF">ISALK_01210</name>
</gene>
<dbReference type="PIRSF" id="PIRSF000371">
    <property type="entry name" value="PFL_act_enz"/>
    <property type="match status" value="1"/>
</dbReference>
<dbReference type="PANTHER" id="PTHR30352">
    <property type="entry name" value="PYRUVATE FORMATE-LYASE-ACTIVATING ENZYME"/>
    <property type="match status" value="1"/>
</dbReference>
<evidence type="ECO:0000259" key="11">
    <source>
        <dbReference type="PROSITE" id="PS51918"/>
    </source>
</evidence>
<evidence type="ECO:0000256" key="8">
    <source>
        <dbReference type="ARBA" id="ARBA00023004"/>
    </source>
</evidence>
<dbReference type="SUPFAM" id="SSF102114">
    <property type="entry name" value="Radical SAM enzymes"/>
    <property type="match status" value="1"/>
</dbReference>